<sequence length="237" mass="27783">MEPVNTRISVGISRLFPCSYIEGQQEQLLIIQESSLDSSLFERLLALGFRRSGDAIYKPRCPHCDACKPLRLPVKEFRASRRQKRTLAGNRDLSWHMVSQSSDEHYALYDAYIRQRHHDGPMFPPSREQFEHFIRCHWLPPQFLELRLEGNLVAVAVTDVLPNSLSAIYSFFHPDYDKRSLGSQLILTQIQIARDWGKDFLYLGYQIDENRKMNYKRLYHPYQILGPMGWEYGEARS</sequence>
<comment type="function">
    <text evidence="4">Functions in the N-end rule pathway of protein degradation where it conjugates Leu from its aminoacyl-tRNA to the N-termini of proteins containing an N-terminal aspartate or glutamate.</text>
</comment>
<dbReference type="GO" id="GO:0004057">
    <property type="term" value="F:arginyl-tRNA--protein transferase activity"/>
    <property type="evidence" value="ECO:0007669"/>
    <property type="project" value="InterPro"/>
</dbReference>
<keyword evidence="2 4" id="KW-0808">Transferase</keyword>
<gene>
    <name evidence="4" type="primary">bpt</name>
    <name evidence="6" type="ORF">JYB88_10060</name>
</gene>
<dbReference type="Pfam" id="PF04376">
    <property type="entry name" value="ATE_N"/>
    <property type="match status" value="1"/>
</dbReference>
<dbReference type="GO" id="GO:0071596">
    <property type="term" value="P:ubiquitin-dependent protein catabolic process via the N-end rule pathway"/>
    <property type="evidence" value="ECO:0007669"/>
    <property type="project" value="InterPro"/>
</dbReference>
<keyword evidence="3 4" id="KW-0012">Acyltransferase</keyword>
<organism evidence="6 7">
    <name type="scientific">Shewanella cyperi</name>
    <dbReference type="NCBI Taxonomy" id="2814292"/>
    <lineage>
        <taxon>Bacteria</taxon>
        <taxon>Pseudomonadati</taxon>
        <taxon>Pseudomonadota</taxon>
        <taxon>Gammaproteobacteria</taxon>
        <taxon>Alteromonadales</taxon>
        <taxon>Shewanellaceae</taxon>
        <taxon>Shewanella</taxon>
    </lineage>
</organism>
<dbReference type="HAMAP" id="MF_00689">
    <property type="entry name" value="Bpt"/>
    <property type="match status" value="1"/>
</dbReference>
<reference evidence="6 7" key="1">
    <citation type="submission" date="2021-03" db="EMBL/GenBank/DDBJ databases">
        <title>Novel species identification of genus Shewanella.</title>
        <authorList>
            <person name="Liu G."/>
            <person name="Zhang Q."/>
        </authorList>
    </citation>
    <scope>NUCLEOTIDE SEQUENCE [LARGE SCALE GENOMIC DNA]</scope>
    <source>
        <strain evidence="6 7">FJAT-53726</strain>
    </source>
</reference>
<protein>
    <recommendedName>
        <fullName evidence="4">Aspartate/glutamate leucyltransferase</fullName>
        <ecNumber evidence="4">2.3.2.29</ecNumber>
    </recommendedName>
</protein>
<dbReference type="GO" id="GO:0016747">
    <property type="term" value="F:acyltransferase activity, transferring groups other than amino-acyl groups"/>
    <property type="evidence" value="ECO:0007669"/>
    <property type="project" value="InterPro"/>
</dbReference>
<comment type="similarity">
    <text evidence="4">Belongs to the R-transferase family. Bpt subfamily.</text>
</comment>
<dbReference type="GO" id="GO:0008914">
    <property type="term" value="F:leucyl-tRNA--protein transferase activity"/>
    <property type="evidence" value="ECO:0007669"/>
    <property type="project" value="UniProtKB-UniRule"/>
</dbReference>
<dbReference type="InterPro" id="IPR007472">
    <property type="entry name" value="N-end_Aminoacyl_Trfase_C"/>
</dbReference>
<comment type="catalytic activity">
    <reaction evidence="4">
        <text>N-terminal L-aspartyl-[protein] + L-leucyl-tRNA(Leu) = N-terminal L-leucyl-L-aspartyl-[protein] + tRNA(Leu) + H(+)</text>
        <dbReference type="Rhea" id="RHEA:50420"/>
        <dbReference type="Rhea" id="RHEA-COMP:9613"/>
        <dbReference type="Rhea" id="RHEA-COMP:9622"/>
        <dbReference type="Rhea" id="RHEA-COMP:12669"/>
        <dbReference type="Rhea" id="RHEA-COMP:12674"/>
        <dbReference type="ChEBI" id="CHEBI:15378"/>
        <dbReference type="ChEBI" id="CHEBI:64720"/>
        <dbReference type="ChEBI" id="CHEBI:78442"/>
        <dbReference type="ChEBI" id="CHEBI:78494"/>
        <dbReference type="ChEBI" id="CHEBI:133042"/>
        <dbReference type="EC" id="2.3.2.29"/>
    </reaction>
</comment>
<evidence type="ECO:0000256" key="1">
    <source>
        <dbReference type="ARBA" id="ARBA00022490"/>
    </source>
</evidence>
<evidence type="ECO:0000256" key="4">
    <source>
        <dbReference type="HAMAP-Rule" id="MF_00689"/>
    </source>
</evidence>
<dbReference type="NCBIfam" id="NF002346">
    <property type="entry name" value="PRK01305.2-3"/>
    <property type="match status" value="1"/>
</dbReference>
<keyword evidence="7" id="KW-1185">Reference proteome</keyword>
<evidence type="ECO:0000313" key="7">
    <source>
        <dbReference type="Proteomes" id="UP000663281"/>
    </source>
</evidence>
<evidence type="ECO:0000259" key="5">
    <source>
        <dbReference type="PROSITE" id="PS51186"/>
    </source>
</evidence>
<dbReference type="InterPro" id="IPR017138">
    <property type="entry name" value="Asp_Glu_LeuTrfase"/>
</dbReference>
<dbReference type="PANTHER" id="PTHR21367:SF1">
    <property type="entry name" value="ARGINYL-TRNA--PROTEIN TRANSFERASE 1"/>
    <property type="match status" value="1"/>
</dbReference>
<name>A0A975AJ24_9GAMM</name>
<evidence type="ECO:0000256" key="2">
    <source>
        <dbReference type="ARBA" id="ARBA00022679"/>
    </source>
</evidence>
<evidence type="ECO:0000256" key="3">
    <source>
        <dbReference type="ARBA" id="ARBA00023315"/>
    </source>
</evidence>
<dbReference type="PROSITE" id="PS51186">
    <property type="entry name" value="GNAT"/>
    <property type="match status" value="1"/>
</dbReference>
<dbReference type="Pfam" id="PF04377">
    <property type="entry name" value="ATE_C"/>
    <property type="match status" value="1"/>
</dbReference>
<dbReference type="GO" id="GO:0005737">
    <property type="term" value="C:cytoplasm"/>
    <property type="evidence" value="ECO:0007669"/>
    <property type="project" value="UniProtKB-SubCell"/>
</dbReference>
<dbReference type="EMBL" id="CP071504">
    <property type="protein sequence ID" value="QSX28635.1"/>
    <property type="molecule type" value="Genomic_DNA"/>
</dbReference>
<dbReference type="SUPFAM" id="SSF55729">
    <property type="entry name" value="Acyl-CoA N-acyltransferases (Nat)"/>
    <property type="match status" value="1"/>
</dbReference>
<dbReference type="EC" id="2.3.2.29" evidence="4"/>
<dbReference type="InterPro" id="IPR016181">
    <property type="entry name" value="Acyl_CoA_acyltransferase"/>
</dbReference>
<dbReference type="NCBIfam" id="NF002345">
    <property type="entry name" value="PRK01305.2-2"/>
    <property type="match status" value="1"/>
</dbReference>
<accession>A0A975AJ24</accession>
<evidence type="ECO:0000313" key="6">
    <source>
        <dbReference type="EMBL" id="QSX28635.1"/>
    </source>
</evidence>
<dbReference type="InterPro" id="IPR000182">
    <property type="entry name" value="GNAT_dom"/>
</dbReference>
<dbReference type="InterPro" id="IPR007471">
    <property type="entry name" value="N-end_Aminoacyl_Trfase_N"/>
</dbReference>
<dbReference type="PANTHER" id="PTHR21367">
    <property type="entry name" value="ARGININE-TRNA-PROTEIN TRANSFERASE 1"/>
    <property type="match status" value="1"/>
</dbReference>
<feature type="domain" description="N-acetyltransferase" evidence="5">
    <location>
        <begin position="88"/>
        <end position="237"/>
    </location>
</feature>
<dbReference type="Proteomes" id="UP000663281">
    <property type="component" value="Chromosome"/>
</dbReference>
<dbReference type="RefSeq" id="WP_207324025.1">
    <property type="nucleotide sequence ID" value="NZ_CP071504.1"/>
</dbReference>
<comment type="subcellular location">
    <subcellularLocation>
        <location evidence="4">Cytoplasm</location>
    </subcellularLocation>
</comment>
<comment type="catalytic activity">
    <reaction evidence="4">
        <text>N-terminal L-glutamyl-[protein] + L-leucyl-tRNA(Leu) = N-terminal L-leucyl-L-glutamyl-[protein] + tRNA(Leu) + H(+)</text>
        <dbReference type="Rhea" id="RHEA:50412"/>
        <dbReference type="Rhea" id="RHEA-COMP:9613"/>
        <dbReference type="Rhea" id="RHEA-COMP:9622"/>
        <dbReference type="Rhea" id="RHEA-COMP:12664"/>
        <dbReference type="Rhea" id="RHEA-COMP:12668"/>
        <dbReference type="ChEBI" id="CHEBI:15378"/>
        <dbReference type="ChEBI" id="CHEBI:64721"/>
        <dbReference type="ChEBI" id="CHEBI:78442"/>
        <dbReference type="ChEBI" id="CHEBI:78494"/>
        <dbReference type="ChEBI" id="CHEBI:133041"/>
        <dbReference type="EC" id="2.3.2.29"/>
    </reaction>
</comment>
<dbReference type="InterPro" id="IPR030700">
    <property type="entry name" value="N-end_Aminoacyl_Trfase"/>
</dbReference>
<dbReference type="NCBIfam" id="NF002342">
    <property type="entry name" value="PRK01305.1-3"/>
    <property type="match status" value="1"/>
</dbReference>
<dbReference type="AlphaFoldDB" id="A0A975AJ24"/>
<proteinExistence type="inferred from homology"/>
<keyword evidence="1 4" id="KW-0963">Cytoplasm</keyword>
<dbReference type="PIRSF" id="PIRSF037208">
    <property type="entry name" value="ATE_pro_prd"/>
    <property type="match status" value="1"/>
</dbReference>
<dbReference type="NCBIfam" id="NF002347">
    <property type="entry name" value="PRK01305.2-4"/>
    <property type="match status" value="1"/>
</dbReference>
<dbReference type="KEGG" id="scyp:JYB88_10060"/>